<reference evidence="1" key="1">
    <citation type="submission" date="2020-10" db="EMBL/GenBank/DDBJ databases">
        <authorList>
            <person name="Gilroy R."/>
        </authorList>
    </citation>
    <scope>NUCLEOTIDE SEQUENCE</scope>
    <source>
        <strain evidence="1">ChiBcec2-4451</strain>
    </source>
</reference>
<accession>A0A9D1NW53</accession>
<protein>
    <recommendedName>
        <fullName evidence="3">ABC transporter domain-containing protein</fullName>
    </recommendedName>
</protein>
<dbReference type="SUPFAM" id="SSF52540">
    <property type="entry name" value="P-loop containing nucleoside triphosphate hydrolases"/>
    <property type="match status" value="1"/>
</dbReference>
<dbReference type="EMBL" id="DVON01000274">
    <property type="protein sequence ID" value="HIV14012.1"/>
    <property type="molecule type" value="Genomic_DNA"/>
</dbReference>
<comment type="caution">
    <text evidence="1">The sequence shown here is derived from an EMBL/GenBank/DDBJ whole genome shotgun (WGS) entry which is preliminary data.</text>
</comment>
<name>A0A9D1NW53_9FIRM</name>
<dbReference type="Gene3D" id="3.40.50.300">
    <property type="entry name" value="P-loop containing nucleotide triphosphate hydrolases"/>
    <property type="match status" value="1"/>
</dbReference>
<evidence type="ECO:0000313" key="2">
    <source>
        <dbReference type="Proteomes" id="UP000886723"/>
    </source>
</evidence>
<dbReference type="AlphaFoldDB" id="A0A9D1NW53"/>
<organism evidence="1 2">
    <name type="scientific">Candidatus Pullilachnospira stercoravium</name>
    <dbReference type="NCBI Taxonomy" id="2840913"/>
    <lineage>
        <taxon>Bacteria</taxon>
        <taxon>Bacillati</taxon>
        <taxon>Bacillota</taxon>
        <taxon>Clostridia</taxon>
        <taxon>Lachnospirales</taxon>
        <taxon>Lachnospiraceae</taxon>
        <taxon>Lachnospiraceae incertae sedis</taxon>
        <taxon>Candidatus Pullilachnospira</taxon>
    </lineage>
</organism>
<proteinExistence type="predicted"/>
<evidence type="ECO:0000313" key="1">
    <source>
        <dbReference type="EMBL" id="HIV14012.1"/>
    </source>
</evidence>
<sequence length="201" mass="22759">MTVWHRGGRLAADRLSFGLGEGERVLLTGEEPEDARALFETAAGLEKPQEGRILVRGRKAFLPEQFPYLASLRAVEYLLLPQLVQGIPRARAWENVRELVKESGLWDVRTNRVSFLTEYEKSLLMITAAFSIYPEILIAGNFMYTLTAGERKAAGKLLEQWTMRFGTAVLAFGNAWNGNFPFQRKLVLREGRLREIAADLM</sequence>
<dbReference type="Proteomes" id="UP000886723">
    <property type="component" value="Unassembled WGS sequence"/>
</dbReference>
<gene>
    <name evidence="1" type="ORF">IAA63_12870</name>
</gene>
<evidence type="ECO:0008006" key="3">
    <source>
        <dbReference type="Google" id="ProtNLM"/>
    </source>
</evidence>
<dbReference type="InterPro" id="IPR027417">
    <property type="entry name" value="P-loop_NTPase"/>
</dbReference>
<reference evidence="1" key="2">
    <citation type="journal article" date="2021" name="PeerJ">
        <title>Extensive microbial diversity within the chicken gut microbiome revealed by metagenomics and culture.</title>
        <authorList>
            <person name="Gilroy R."/>
            <person name="Ravi A."/>
            <person name="Getino M."/>
            <person name="Pursley I."/>
            <person name="Horton D.L."/>
            <person name="Alikhan N.F."/>
            <person name="Baker D."/>
            <person name="Gharbi K."/>
            <person name="Hall N."/>
            <person name="Watson M."/>
            <person name="Adriaenssens E.M."/>
            <person name="Foster-Nyarko E."/>
            <person name="Jarju S."/>
            <person name="Secka A."/>
            <person name="Antonio M."/>
            <person name="Oren A."/>
            <person name="Chaudhuri R.R."/>
            <person name="La Ragione R."/>
            <person name="Hildebrand F."/>
            <person name="Pallen M.J."/>
        </authorList>
    </citation>
    <scope>NUCLEOTIDE SEQUENCE</scope>
    <source>
        <strain evidence="1">ChiBcec2-4451</strain>
    </source>
</reference>